<protein>
    <submittedName>
        <fullName evidence="2">Uncharacterized protein</fullName>
    </submittedName>
</protein>
<gene>
    <name evidence="2" type="ORF">A3770_13p69650</name>
</gene>
<dbReference type="EMBL" id="CP031046">
    <property type="protein sequence ID" value="QDZ24447.1"/>
    <property type="molecule type" value="Genomic_DNA"/>
</dbReference>
<evidence type="ECO:0000313" key="3">
    <source>
        <dbReference type="Proteomes" id="UP000316726"/>
    </source>
</evidence>
<organism evidence="2 3">
    <name type="scientific">Chloropicon primus</name>
    <dbReference type="NCBI Taxonomy" id="1764295"/>
    <lineage>
        <taxon>Eukaryota</taxon>
        <taxon>Viridiplantae</taxon>
        <taxon>Chlorophyta</taxon>
        <taxon>Chloropicophyceae</taxon>
        <taxon>Chloropicales</taxon>
        <taxon>Chloropicaceae</taxon>
        <taxon>Chloropicon</taxon>
    </lineage>
</organism>
<dbReference type="AlphaFoldDB" id="A0A5B8MVL3"/>
<feature type="compositionally biased region" description="Basic and acidic residues" evidence="1">
    <location>
        <begin position="31"/>
        <end position="54"/>
    </location>
</feature>
<reference evidence="2 3" key="1">
    <citation type="submission" date="2018-07" db="EMBL/GenBank/DDBJ databases">
        <title>The complete nuclear genome of the prasinophyte Chloropicon primus (CCMP1205).</title>
        <authorList>
            <person name="Pombert J.-F."/>
            <person name="Otis C."/>
            <person name="Turmel M."/>
            <person name="Lemieux C."/>
        </authorList>
    </citation>
    <scope>NUCLEOTIDE SEQUENCE [LARGE SCALE GENOMIC DNA]</scope>
    <source>
        <strain evidence="2 3">CCMP1205</strain>
    </source>
</reference>
<evidence type="ECO:0000313" key="2">
    <source>
        <dbReference type="EMBL" id="QDZ24447.1"/>
    </source>
</evidence>
<accession>A0A5B8MVL3</accession>
<keyword evidence="3" id="KW-1185">Reference proteome</keyword>
<name>A0A5B8MVL3_9CHLO</name>
<sequence>MAWVPSGISLKVPGRTTLRRHHDFDESFSFGKHEHGTNQFDQGKHEQNESEPALGKHELEKRWAEEGRTTVSQSQNKDIERFWEEAKKDGTILKKNLCMEDAAANRELFADSKSKHALRFDDSESQRAHKSHYKSTFTTSALVTPKAADARPRSAVDPREAVDPVVLAKKNKALGKQSSLCLTYY</sequence>
<proteinExistence type="predicted"/>
<feature type="region of interest" description="Disordered" evidence="1">
    <location>
        <begin position="26"/>
        <end position="54"/>
    </location>
</feature>
<dbReference type="Proteomes" id="UP000316726">
    <property type="component" value="Chromosome 13"/>
</dbReference>
<evidence type="ECO:0000256" key="1">
    <source>
        <dbReference type="SAM" id="MobiDB-lite"/>
    </source>
</evidence>